<comment type="caution">
    <text evidence="12">The sequence shown here is derived from an EMBL/GenBank/DDBJ whole genome shotgun (WGS) entry which is preliminary data.</text>
</comment>
<evidence type="ECO:0000256" key="3">
    <source>
        <dbReference type="ARBA" id="ARBA00022772"/>
    </source>
</evidence>
<dbReference type="PANTHER" id="PTHR10638">
    <property type="entry name" value="COPPER AMINE OXIDASE"/>
    <property type="match status" value="1"/>
</dbReference>
<dbReference type="InterPro" id="IPR049948">
    <property type="entry name" value="Cu_Am_ox_TPQ-bd"/>
</dbReference>
<reference evidence="12 13" key="1">
    <citation type="submission" date="2016-10" db="EMBL/GenBank/DDBJ databases">
        <title>Draft Genome sequence of Roseomonas sp. strain M3.</title>
        <authorList>
            <person name="Subhash Y."/>
            <person name="Lee S."/>
        </authorList>
    </citation>
    <scope>NUCLEOTIDE SEQUENCE [LARGE SCALE GENOMIC DNA]</scope>
    <source>
        <strain evidence="12 13">M3</strain>
    </source>
</reference>
<sequence length="650" mass="71868">MHDLSVCGCARASTPAAASCHPLDPLTPAELMRVVAVLRAAPEFGDGVLFETIELKDPDRAALRGFEAGGPPPPRQARAALFRAGAPGVWRLVVDLDAAAVVDRKHLPDARPMIQIEQFFGIEDLVRQDPRFIAACARRGITDMQKVCVDPWSAGNFGIPGEEGRLLCHTFAWLRLRPHENFYAHPIEGLNAVVDLMSGTVIRVDDHGVVPVPMAEHNYDRDFLEAPRQPYKPLDVVQPEGVSFRLEGRQLSWDRWSLRIGFNAREALTLHDIRYDGRPVLHRASLVEMVVPYGSPENGHARKNVFDVGEYGLGKLTNSLKLGCDCLGEIQYLDAHLGTMQGGVMTIGNAICIHEEDAGLLWKHWDFRSNRAEVRRARRLVVSCICTVGNYEYALYWYLHTDGGIQFEVKATGIVNTAACLPGNPGKYAREVAPGVAAQIHQHIFCARLEMAVDGDRNSLVECNTEAEPEGPANPYGNAFFETETLLPTERAARRRVAPESHRYWKVCSSDKTNAVGRPTAYKLEPLHAVTPMVSPCSPSGRRARFTQNHLWASPLHPEERYPAGEYMNHSDGADDIWAITEQDRPITDTALVLWHCFGLHHPVRPEDFPVQPCISTGFRLTPSGFFDRNPGIDLAPSVNAASCHACAGG</sequence>
<evidence type="ECO:0000313" key="12">
    <source>
        <dbReference type="EMBL" id="ONG55981.1"/>
    </source>
</evidence>
<name>A0A1V2H4M9_9PROT</name>
<comment type="cofactor">
    <cofactor evidence="8">
        <name>Cu cation</name>
        <dbReference type="ChEBI" id="CHEBI:23378"/>
    </cofactor>
    <text evidence="8">Contains 1 topaquinone per subunit.</text>
</comment>
<dbReference type="RefSeq" id="WP_076956738.1">
    <property type="nucleotide sequence ID" value="NZ_MLCO01000059.1"/>
</dbReference>
<dbReference type="GO" id="GO:0005507">
    <property type="term" value="F:copper ion binding"/>
    <property type="evidence" value="ECO:0007669"/>
    <property type="project" value="InterPro"/>
</dbReference>
<dbReference type="GO" id="GO:0048038">
    <property type="term" value="F:quinone binding"/>
    <property type="evidence" value="ECO:0007669"/>
    <property type="project" value="InterPro"/>
</dbReference>
<evidence type="ECO:0000256" key="5">
    <source>
        <dbReference type="ARBA" id="ARBA00023008"/>
    </source>
</evidence>
<dbReference type="Pfam" id="PF02727">
    <property type="entry name" value="Cu_amine_oxidN2"/>
    <property type="match status" value="1"/>
</dbReference>
<gene>
    <name evidence="12" type="ORF">BKE38_07410</name>
</gene>
<evidence type="ECO:0000259" key="9">
    <source>
        <dbReference type="Pfam" id="PF01179"/>
    </source>
</evidence>
<dbReference type="OrthoDB" id="9772590at2"/>
<dbReference type="EMBL" id="MLCO01000059">
    <property type="protein sequence ID" value="ONG55981.1"/>
    <property type="molecule type" value="Genomic_DNA"/>
</dbReference>
<dbReference type="NCBIfam" id="NF008559">
    <property type="entry name" value="PRK11504.1"/>
    <property type="match status" value="1"/>
</dbReference>
<evidence type="ECO:0000256" key="4">
    <source>
        <dbReference type="ARBA" id="ARBA00023002"/>
    </source>
</evidence>
<dbReference type="InterPro" id="IPR036460">
    <property type="entry name" value="Cu_amine_oxidase_C_sf"/>
</dbReference>
<keyword evidence="13" id="KW-1185">Reference proteome</keyword>
<feature type="active site" description="Schiff-base intermediate with substrate; via topaquinone" evidence="6">
    <location>
        <position position="391"/>
    </location>
</feature>
<dbReference type="SUPFAM" id="SSF54416">
    <property type="entry name" value="Amine oxidase N-terminal region"/>
    <property type="match status" value="2"/>
</dbReference>
<dbReference type="Pfam" id="PF02728">
    <property type="entry name" value="Cu_amine_oxidN3"/>
    <property type="match status" value="1"/>
</dbReference>
<dbReference type="InterPro" id="IPR016182">
    <property type="entry name" value="Cu_amine_oxidase_N-reg"/>
</dbReference>
<feature type="domain" description="Copper amine oxidase N3-terminal" evidence="11">
    <location>
        <begin position="112"/>
        <end position="212"/>
    </location>
</feature>
<dbReference type="InterPro" id="IPR015802">
    <property type="entry name" value="Cu_amine_oxidase_N3"/>
</dbReference>
<evidence type="ECO:0000259" key="11">
    <source>
        <dbReference type="Pfam" id="PF02728"/>
    </source>
</evidence>
<evidence type="ECO:0000313" key="13">
    <source>
        <dbReference type="Proteomes" id="UP000188879"/>
    </source>
</evidence>
<dbReference type="PROSITE" id="PS01164">
    <property type="entry name" value="COPPER_AMINE_OXID_1"/>
    <property type="match status" value="1"/>
</dbReference>
<comment type="PTM">
    <text evidence="7 8">Topaquinone (TPQ) is generated by copper-dependent autoxidation of a specific tyrosyl residue.</text>
</comment>
<dbReference type="GO" id="GO:0009308">
    <property type="term" value="P:amine metabolic process"/>
    <property type="evidence" value="ECO:0007669"/>
    <property type="project" value="UniProtKB-UniRule"/>
</dbReference>
<evidence type="ECO:0000259" key="10">
    <source>
        <dbReference type="Pfam" id="PF02727"/>
    </source>
</evidence>
<dbReference type="InterPro" id="IPR000269">
    <property type="entry name" value="Cu_amine_oxidase"/>
</dbReference>
<comment type="similarity">
    <text evidence="1 8">Belongs to the copper/topaquinone oxidase family.</text>
</comment>
<dbReference type="GO" id="GO:0008131">
    <property type="term" value="F:primary methylamine oxidase activity"/>
    <property type="evidence" value="ECO:0007669"/>
    <property type="project" value="InterPro"/>
</dbReference>
<evidence type="ECO:0000256" key="7">
    <source>
        <dbReference type="PIRSR" id="PIRSR600269-51"/>
    </source>
</evidence>
<evidence type="ECO:0000256" key="8">
    <source>
        <dbReference type="RuleBase" id="RU000672"/>
    </source>
</evidence>
<organism evidence="12 13">
    <name type="scientific">Teichococcus deserti</name>
    <dbReference type="NCBI Taxonomy" id="1817963"/>
    <lineage>
        <taxon>Bacteria</taxon>
        <taxon>Pseudomonadati</taxon>
        <taxon>Pseudomonadota</taxon>
        <taxon>Alphaproteobacteria</taxon>
        <taxon>Acetobacterales</taxon>
        <taxon>Roseomonadaceae</taxon>
        <taxon>Roseomonas</taxon>
    </lineage>
</organism>
<dbReference type="EC" id="1.4.3.-" evidence="8"/>
<accession>A0A1V2H4M9</accession>
<proteinExistence type="inferred from homology"/>
<dbReference type="AlphaFoldDB" id="A0A1V2H4M9"/>
<dbReference type="Gene3D" id="3.10.450.40">
    <property type="match status" value="2"/>
</dbReference>
<dbReference type="InterPro" id="IPR015800">
    <property type="entry name" value="Cu_amine_oxidase_N2"/>
</dbReference>
<keyword evidence="5 8" id="KW-0186">Copper</keyword>
<evidence type="ECO:0000256" key="2">
    <source>
        <dbReference type="ARBA" id="ARBA00022723"/>
    </source>
</evidence>
<dbReference type="InterPro" id="IPR015798">
    <property type="entry name" value="Cu_amine_oxidase_C"/>
</dbReference>
<dbReference type="Pfam" id="PF01179">
    <property type="entry name" value="Cu_amine_oxid"/>
    <property type="match status" value="1"/>
</dbReference>
<dbReference type="SUPFAM" id="SSF49998">
    <property type="entry name" value="Amine oxidase catalytic domain"/>
    <property type="match status" value="1"/>
</dbReference>
<dbReference type="PANTHER" id="PTHR10638:SF41">
    <property type="entry name" value="AMINE OXIDASE"/>
    <property type="match status" value="1"/>
</dbReference>
<feature type="domain" description="Copper amine oxidase catalytic" evidence="9">
    <location>
        <begin position="235"/>
        <end position="632"/>
    </location>
</feature>
<feature type="domain" description="Copper amine oxidase N2-terminal" evidence="10">
    <location>
        <begin position="21"/>
        <end position="101"/>
    </location>
</feature>
<dbReference type="Proteomes" id="UP000188879">
    <property type="component" value="Unassembled WGS sequence"/>
</dbReference>
<evidence type="ECO:0000256" key="1">
    <source>
        <dbReference type="ARBA" id="ARBA00007983"/>
    </source>
</evidence>
<keyword evidence="3 6" id="KW-0801">TPQ</keyword>
<feature type="active site" description="Proton acceptor" evidence="6">
    <location>
        <position position="307"/>
    </location>
</feature>
<keyword evidence="2 8" id="KW-0479">Metal-binding</keyword>
<protein>
    <recommendedName>
        <fullName evidence="8">Amine oxidase</fullName>
        <ecNumber evidence="8">1.4.3.-</ecNumber>
    </recommendedName>
</protein>
<feature type="modified residue" description="2',4',5'-topaquinone" evidence="7">
    <location>
        <position position="391"/>
    </location>
</feature>
<evidence type="ECO:0000256" key="6">
    <source>
        <dbReference type="PIRSR" id="PIRSR600269-50"/>
    </source>
</evidence>
<dbReference type="Gene3D" id="2.70.98.20">
    <property type="entry name" value="Copper amine oxidase, catalytic domain"/>
    <property type="match status" value="1"/>
</dbReference>
<keyword evidence="4 8" id="KW-0560">Oxidoreductase</keyword>